<gene>
    <name evidence="1" type="ORF">I8J30_29430</name>
</gene>
<dbReference type="EMBL" id="JAGKSP010000024">
    <property type="protein sequence ID" value="MBP3966813.1"/>
    <property type="molecule type" value="Genomic_DNA"/>
</dbReference>
<sequence length="129" mass="14506">MKYTDKSSADVGSFEPILVGPEQLVLTSLQLGSISPGDRLVLRFELGWENPDIANWDSGEMEILLREDGPDGLVVYWNLESCFMKGRTKEQLTFVGTVPQRRYYLTVRSNDTRARITGPYSLQGSVYAP</sequence>
<dbReference type="Proteomes" id="UP000673394">
    <property type="component" value="Unassembled WGS sequence"/>
</dbReference>
<proteinExistence type="predicted"/>
<comment type="caution">
    <text evidence="1">The sequence shown here is derived from an EMBL/GenBank/DDBJ whole genome shotgun (WGS) entry which is preliminary data.</text>
</comment>
<dbReference type="RefSeq" id="WP_210664016.1">
    <property type="nucleotide sequence ID" value="NZ_JAGKSP010000024.1"/>
</dbReference>
<evidence type="ECO:0000313" key="2">
    <source>
        <dbReference type="Proteomes" id="UP000673394"/>
    </source>
</evidence>
<evidence type="ECO:0000313" key="1">
    <source>
        <dbReference type="EMBL" id="MBP3966813.1"/>
    </source>
</evidence>
<accession>A0ABS5CLS4</accession>
<protein>
    <submittedName>
        <fullName evidence="1">Uncharacterized protein</fullName>
    </submittedName>
</protein>
<organism evidence="1 2">
    <name type="scientific">Paenibacillus lignilyticus</name>
    <dbReference type="NCBI Taxonomy" id="1172615"/>
    <lineage>
        <taxon>Bacteria</taxon>
        <taxon>Bacillati</taxon>
        <taxon>Bacillota</taxon>
        <taxon>Bacilli</taxon>
        <taxon>Bacillales</taxon>
        <taxon>Paenibacillaceae</taxon>
        <taxon>Paenibacillus</taxon>
    </lineage>
</organism>
<reference evidence="1 2" key="1">
    <citation type="submission" date="2021-04" db="EMBL/GenBank/DDBJ databases">
        <title>Paenibacillus sp. DLE-14 whole genome sequence.</title>
        <authorList>
            <person name="Ham Y.J."/>
        </authorList>
    </citation>
    <scope>NUCLEOTIDE SEQUENCE [LARGE SCALE GENOMIC DNA]</scope>
    <source>
        <strain evidence="1 2">DLE-14</strain>
    </source>
</reference>
<keyword evidence="2" id="KW-1185">Reference proteome</keyword>
<name>A0ABS5CLS4_9BACL</name>